<dbReference type="Pfam" id="PF09413">
    <property type="entry name" value="DUF2007"/>
    <property type="match status" value="1"/>
</dbReference>
<accession>A0A1G9RKR8</accession>
<dbReference type="Gene3D" id="3.30.70.790">
    <property type="entry name" value="UreE, C-terminal domain"/>
    <property type="match status" value="1"/>
</dbReference>
<evidence type="ECO:0000259" key="1">
    <source>
        <dbReference type="Pfam" id="PF09413"/>
    </source>
</evidence>
<protein>
    <submittedName>
        <fullName evidence="2">Putative signal transducing protein</fullName>
    </submittedName>
</protein>
<dbReference type="Proteomes" id="UP000199759">
    <property type="component" value="Unassembled WGS sequence"/>
</dbReference>
<dbReference type="InterPro" id="IPR011322">
    <property type="entry name" value="N-reg_PII-like_a/b"/>
</dbReference>
<keyword evidence="3" id="KW-1185">Reference proteome</keyword>
<sequence>MKEVLRTNDPVRLSYAQSLLNDAGIEGVVLDEGMSTLYGGGLPFIKRRLMVVDEDEAEALRLLAEALPEEE</sequence>
<evidence type="ECO:0000313" key="2">
    <source>
        <dbReference type="EMBL" id="SDM23846.1"/>
    </source>
</evidence>
<dbReference type="EMBL" id="FNHG01000007">
    <property type="protein sequence ID" value="SDM23846.1"/>
    <property type="molecule type" value="Genomic_DNA"/>
</dbReference>
<dbReference type="InterPro" id="IPR018551">
    <property type="entry name" value="DUF2007"/>
</dbReference>
<name>A0A1G9RKR8_9PROT</name>
<dbReference type="STRING" id="144026.SAMN04488568_10763"/>
<dbReference type="RefSeq" id="WP_091769230.1">
    <property type="nucleotide sequence ID" value="NZ_FNHG01000007.1"/>
</dbReference>
<reference evidence="2 3" key="1">
    <citation type="submission" date="2016-10" db="EMBL/GenBank/DDBJ databases">
        <authorList>
            <person name="de Groot N.N."/>
        </authorList>
    </citation>
    <scope>NUCLEOTIDE SEQUENCE [LARGE SCALE GENOMIC DNA]</scope>
    <source>
        <strain evidence="2 3">DSM 16077</strain>
    </source>
</reference>
<gene>
    <name evidence="2" type="ORF">SAMN04488568_10763</name>
</gene>
<organism evidence="2 3">
    <name type="scientific">Maricaulis salignorans</name>
    <dbReference type="NCBI Taxonomy" id="144026"/>
    <lineage>
        <taxon>Bacteria</taxon>
        <taxon>Pseudomonadati</taxon>
        <taxon>Pseudomonadota</taxon>
        <taxon>Alphaproteobacteria</taxon>
        <taxon>Maricaulales</taxon>
        <taxon>Maricaulaceae</taxon>
        <taxon>Maricaulis</taxon>
    </lineage>
</organism>
<evidence type="ECO:0000313" key="3">
    <source>
        <dbReference type="Proteomes" id="UP000199759"/>
    </source>
</evidence>
<dbReference type="OrthoDB" id="5297170at2"/>
<dbReference type="AlphaFoldDB" id="A0A1G9RKR8"/>
<dbReference type="SUPFAM" id="SSF54913">
    <property type="entry name" value="GlnB-like"/>
    <property type="match status" value="1"/>
</dbReference>
<proteinExistence type="predicted"/>
<feature type="domain" description="DUF2007" evidence="1">
    <location>
        <begin position="1"/>
        <end position="66"/>
    </location>
</feature>